<dbReference type="InterPro" id="IPR008007">
    <property type="entry name" value="Peptidase_M42"/>
</dbReference>
<protein>
    <submittedName>
        <fullName evidence="3">Peptidase M42 family protein</fullName>
    </submittedName>
</protein>
<dbReference type="Gene3D" id="3.40.630.10">
    <property type="entry name" value="Zn peptidases"/>
    <property type="match status" value="1"/>
</dbReference>
<evidence type="ECO:0000313" key="3">
    <source>
        <dbReference type="EMBL" id="EKC66124.1"/>
    </source>
</evidence>
<feature type="non-terminal residue" evidence="3">
    <location>
        <position position="1"/>
    </location>
</feature>
<keyword evidence="1" id="KW-0479">Metal-binding</keyword>
<organism evidence="3">
    <name type="scientific">human gut metagenome</name>
    <dbReference type="NCBI Taxonomy" id="408170"/>
    <lineage>
        <taxon>unclassified sequences</taxon>
        <taxon>metagenomes</taxon>
        <taxon>organismal metagenomes</taxon>
    </lineage>
</organism>
<comment type="caution">
    <text evidence="3">The sequence shown here is derived from an EMBL/GenBank/DDBJ whole genome shotgun (WGS) entry which is preliminary data.</text>
</comment>
<evidence type="ECO:0000256" key="2">
    <source>
        <dbReference type="ARBA" id="ARBA00022801"/>
    </source>
</evidence>
<dbReference type="PANTHER" id="PTHR32481">
    <property type="entry name" value="AMINOPEPTIDASE"/>
    <property type="match status" value="1"/>
</dbReference>
<gene>
    <name evidence="3" type="ORF">LEA_09970</name>
</gene>
<dbReference type="InterPro" id="IPR051464">
    <property type="entry name" value="Peptidase_M42_aminopept"/>
</dbReference>
<dbReference type="EMBL" id="AJWY01006695">
    <property type="protein sequence ID" value="EKC66124.1"/>
    <property type="molecule type" value="Genomic_DNA"/>
</dbReference>
<evidence type="ECO:0000256" key="1">
    <source>
        <dbReference type="ARBA" id="ARBA00022723"/>
    </source>
</evidence>
<dbReference type="GO" id="GO:0046872">
    <property type="term" value="F:metal ion binding"/>
    <property type="evidence" value="ECO:0007669"/>
    <property type="project" value="UniProtKB-KW"/>
</dbReference>
<reference evidence="3" key="1">
    <citation type="journal article" date="2013" name="Environ. Microbiol.">
        <title>Microbiota from the distal guts of lean and obese adolescents exhibit partial functional redundancy besides clear differences in community structure.</title>
        <authorList>
            <person name="Ferrer M."/>
            <person name="Ruiz A."/>
            <person name="Lanza F."/>
            <person name="Haange S.B."/>
            <person name="Oberbach A."/>
            <person name="Till H."/>
            <person name="Bargiela R."/>
            <person name="Campoy C."/>
            <person name="Segura M.T."/>
            <person name="Richter M."/>
            <person name="von Bergen M."/>
            <person name="Seifert J."/>
            <person name="Suarez A."/>
        </authorList>
    </citation>
    <scope>NUCLEOTIDE SEQUENCE</scope>
</reference>
<dbReference type="AlphaFoldDB" id="K1TFB6"/>
<sequence length="177" mass="19075">NEVTGCALDDRCGAASVFYALELLKDIETPGFTVVFSVQEELGERGAKTAAFNVEPDIALAVDVSFAYTQGDCEYKCGKLGMGPMIGISPSLSRALSDKLIDICKDKEIPYQTEVMNGLTSTNADQFSVNKNGCMAGTVSIPLKYMHTPSEIIKIDDLEYTGRLLAEFIKGGILNAE</sequence>
<name>K1TFB6_9ZZZZ</name>
<dbReference type="SUPFAM" id="SSF53187">
    <property type="entry name" value="Zn-dependent exopeptidases"/>
    <property type="match status" value="1"/>
</dbReference>
<proteinExistence type="predicted"/>
<dbReference type="Pfam" id="PF05343">
    <property type="entry name" value="Peptidase_M42"/>
    <property type="match status" value="1"/>
</dbReference>
<dbReference type="GO" id="GO:0016787">
    <property type="term" value="F:hydrolase activity"/>
    <property type="evidence" value="ECO:0007669"/>
    <property type="project" value="UniProtKB-KW"/>
</dbReference>
<keyword evidence="2" id="KW-0378">Hydrolase</keyword>
<dbReference type="PANTHER" id="PTHR32481:SF6">
    <property type="entry name" value="ENDOGLUCANASE"/>
    <property type="match status" value="1"/>
</dbReference>
<accession>K1TFB6</accession>